<name>A0A1W0WW65_HYPEX</name>
<keyword evidence="1" id="KW-1133">Transmembrane helix</keyword>
<evidence type="ECO:0000313" key="3">
    <source>
        <dbReference type="Proteomes" id="UP000192578"/>
    </source>
</evidence>
<keyword evidence="1" id="KW-0812">Transmembrane</keyword>
<proteinExistence type="predicted"/>
<gene>
    <name evidence="2" type="ORF">BV898_06633</name>
</gene>
<comment type="caution">
    <text evidence="2">The sequence shown here is derived from an EMBL/GenBank/DDBJ whole genome shotgun (WGS) entry which is preliminary data.</text>
</comment>
<evidence type="ECO:0000313" key="2">
    <source>
        <dbReference type="EMBL" id="OQV19403.1"/>
    </source>
</evidence>
<reference evidence="3" key="1">
    <citation type="submission" date="2017-01" db="EMBL/GenBank/DDBJ databases">
        <title>Comparative genomics of anhydrobiosis in the tardigrade Hypsibius dujardini.</title>
        <authorList>
            <person name="Yoshida Y."/>
            <person name="Koutsovoulos G."/>
            <person name="Laetsch D."/>
            <person name="Stevens L."/>
            <person name="Kumar S."/>
            <person name="Horikawa D."/>
            <person name="Ishino K."/>
            <person name="Komine S."/>
            <person name="Tomita M."/>
            <person name="Blaxter M."/>
            <person name="Arakawa K."/>
        </authorList>
    </citation>
    <scope>NUCLEOTIDE SEQUENCE [LARGE SCALE GENOMIC DNA]</scope>
    <source>
        <strain evidence="3">Z151</strain>
    </source>
</reference>
<dbReference type="EMBL" id="MTYJ01000040">
    <property type="protein sequence ID" value="OQV19403.1"/>
    <property type="molecule type" value="Genomic_DNA"/>
</dbReference>
<dbReference type="Proteomes" id="UP000192578">
    <property type="component" value="Unassembled WGS sequence"/>
</dbReference>
<keyword evidence="3" id="KW-1185">Reference proteome</keyword>
<keyword evidence="1" id="KW-0472">Membrane</keyword>
<accession>A0A1W0WW65</accession>
<evidence type="ECO:0000256" key="1">
    <source>
        <dbReference type="SAM" id="Phobius"/>
    </source>
</evidence>
<protein>
    <submittedName>
        <fullName evidence="2">Uncharacterized protein</fullName>
    </submittedName>
</protein>
<organism evidence="2 3">
    <name type="scientific">Hypsibius exemplaris</name>
    <name type="common">Freshwater tardigrade</name>
    <dbReference type="NCBI Taxonomy" id="2072580"/>
    <lineage>
        <taxon>Eukaryota</taxon>
        <taxon>Metazoa</taxon>
        <taxon>Ecdysozoa</taxon>
        <taxon>Tardigrada</taxon>
        <taxon>Eutardigrada</taxon>
        <taxon>Parachela</taxon>
        <taxon>Hypsibioidea</taxon>
        <taxon>Hypsibiidae</taxon>
        <taxon>Hypsibius</taxon>
    </lineage>
</organism>
<sequence>MKDQRRDQVEFAARATFRSLSLFPGESSLELLYRLACRICVTDPPTSHTSRHLEDFPSPDLSLLSSRSANLNMDSKVMSLLLLVVFFVGAVMAVPYMEALTDSNDVDAYIPAVESAYDDQAAQGDRYLTYPQKRTCKRRGSRCQYWGEVL</sequence>
<feature type="transmembrane region" description="Helical" evidence="1">
    <location>
        <begin position="77"/>
        <end position="97"/>
    </location>
</feature>
<dbReference type="AlphaFoldDB" id="A0A1W0WW65"/>